<evidence type="ECO:0000256" key="13">
    <source>
        <dbReference type="SAM" id="MobiDB-lite"/>
    </source>
</evidence>
<keyword evidence="17" id="KW-1185">Reference proteome</keyword>
<reference evidence="16" key="2">
    <citation type="submission" date="2020-05" db="UniProtKB">
        <authorList>
            <consortium name="EnsemblMetazoa"/>
        </authorList>
    </citation>
    <scope>IDENTIFICATION</scope>
    <source>
        <strain evidence="16">IAEA</strain>
    </source>
</reference>
<evidence type="ECO:0000256" key="8">
    <source>
        <dbReference type="ARBA" id="ARBA00022889"/>
    </source>
</evidence>
<keyword evidence="7 12" id="KW-0106">Calcium</keyword>
<evidence type="ECO:0000313" key="17">
    <source>
        <dbReference type="Proteomes" id="UP000092460"/>
    </source>
</evidence>
<evidence type="ECO:0000256" key="9">
    <source>
        <dbReference type="ARBA" id="ARBA00022989"/>
    </source>
</evidence>
<evidence type="ECO:0000256" key="2">
    <source>
        <dbReference type="ARBA" id="ARBA00022475"/>
    </source>
</evidence>
<keyword evidence="5" id="KW-0732">Signal</keyword>
<feature type="compositionally biased region" description="Polar residues" evidence="13">
    <location>
        <begin position="1"/>
        <end position="16"/>
    </location>
</feature>
<dbReference type="FunFam" id="2.60.40.60:FF:000402">
    <property type="entry name" value="cadherin-89D"/>
    <property type="match status" value="1"/>
</dbReference>
<feature type="domain" description="Cadherin" evidence="15">
    <location>
        <begin position="1416"/>
        <end position="1527"/>
    </location>
</feature>
<evidence type="ECO:0000313" key="16">
    <source>
        <dbReference type="EnsemblMetazoa" id="GPPI016965-PA"/>
    </source>
</evidence>
<feature type="transmembrane region" description="Helical" evidence="14">
    <location>
        <begin position="1899"/>
        <end position="1922"/>
    </location>
</feature>
<evidence type="ECO:0000256" key="4">
    <source>
        <dbReference type="ARBA" id="ARBA00022723"/>
    </source>
</evidence>
<dbReference type="EnsemblMetazoa" id="GPPI016965-RA">
    <property type="protein sequence ID" value="GPPI016965-PA"/>
    <property type="gene ID" value="GPPI016965"/>
</dbReference>
<proteinExistence type="predicted"/>
<dbReference type="SUPFAM" id="SSF49313">
    <property type="entry name" value="Cadherin-like"/>
    <property type="match status" value="10"/>
</dbReference>
<feature type="domain" description="Cadherin" evidence="15">
    <location>
        <begin position="813"/>
        <end position="927"/>
    </location>
</feature>
<dbReference type="Gene3D" id="2.60.40.60">
    <property type="entry name" value="Cadherins"/>
    <property type="match status" value="13"/>
</dbReference>
<dbReference type="PROSITE" id="PS00232">
    <property type="entry name" value="CADHERIN_1"/>
    <property type="match status" value="7"/>
</dbReference>
<keyword evidence="2" id="KW-1003">Cell membrane</keyword>
<evidence type="ECO:0000256" key="1">
    <source>
        <dbReference type="ARBA" id="ARBA00004251"/>
    </source>
</evidence>
<dbReference type="InterPro" id="IPR020894">
    <property type="entry name" value="Cadherin_CS"/>
</dbReference>
<dbReference type="InterPro" id="IPR050174">
    <property type="entry name" value="Protocadherin/Cadherin-CA"/>
</dbReference>
<keyword evidence="9 14" id="KW-1133">Transmembrane helix</keyword>
<feature type="domain" description="Cadherin" evidence="15">
    <location>
        <begin position="536"/>
        <end position="649"/>
    </location>
</feature>
<feature type="compositionally biased region" description="Low complexity" evidence="13">
    <location>
        <begin position="1962"/>
        <end position="1978"/>
    </location>
</feature>
<dbReference type="PROSITE" id="PS50268">
    <property type="entry name" value="CADHERIN_2"/>
    <property type="match status" value="12"/>
</dbReference>
<feature type="domain" description="Cadherin" evidence="15">
    <location>
        <begin position="1538"/>
        <end position="1665"/>
    </location>
</feature>
<feature type="domain" description="Cadherin" evidence="15">
    <location>
        <begin position="936"/>
        <end position="1085"/>
    </location>
</feature>
<dbReference type="PRINTS" id="PR00205">
    <property type="entry name" value="CADHERIN"/>
</dbReference>
<accession>A0A1B0B2N6</accession>
<dbReference type="CDD" id="cd11304">
    <property type="entry name" value="Cadherin_repeat"/>
    <property type="match status" value="13"/>
</dbReference>
<protein>
    <recommendedName>
        <fullName evidence="15">Cadherin domain-containing protein</fullName>
    </recommendedName>
</protein>
<dbReference type="FunFam" id="2.60.40.60:FF:000123">
    <property type="entry name" value="Protocadherin beta 4"/>
    <property type="match status" value="1"/>
</dbReference>
<evidence type="ECO:0000256" key="12">
    <source>
        <dbReference type="PROSITE-ProRule" id="PRU00043"/>
    </source>
</evidence>
<evidence type="ECO:0000256" key="3">
    <source>
        <dbReference type="ARBA" id="ARBA00022692"/>
    </source>
</evidence>
<keyword evidence="11" id="KW-0325">Glycoprotein</keyword>
<feature type="domain" description="Cadherin" evidence="15">
    <location>
        <begin position="1668"/>
        <end position="1780"/>
    </location>
</feature>
<organism evidence="16 17">
    <name type="scientific">Glossina palpalis gambiensis</name>
    <dbReference type="NCBI Taxonomy" id="67801"/>
    <lineage>
        <taxon>Eukaryota</taxon>
        <taxon>Metazoa</taxon>
        <taxon>Ecdysozoa</taxon>
        <taxon>Arthropoda</taxon>
        <taxon>Hexapoda</taxon>
        <taxon>Insecta</taxon>
        <taxon>Pterygota</taxon>
        <taxon>Neoptera</taxon>
        <taxon>Endopterygota</taxon>
        <taxon>Diptera</taxon>
        <taxon>Brachycera</taxon>
        <taxon>Muscomorpha</taxon>
        <taxon>Hippoboscoidea</taxon>
        <taxon>Glossinidae</taxon>
        <taxon>Glossina</taxon>
    </lineage>
</organism>
<keyword evidence="6" id="KW-0677">Repeat</keyword>
<feature type="region of interest" description="Disordered" evidence="13">
    <location>
        <begin position="1"/>
        <end position="21"/>
    </location>
</feature>
<dbReference type="PANTHER" id="PTHR24028:SF328">
    <property type="entry name" value="CADHERIN-3"/>
    <property type="match status" value="1"/>
</dbReference>
<feature type="domain" description="Cadherin" evidence="15">
    <location>
        <begin position="331"/>
        <end position="417"/>
    </location>
</feature>
<keyword evidence="3 14" id="KW-0812">Transmembrane</keyword>
<evidence type="ECO:0000256" key="5">
    <source>
        <dbReference type="ARBA" id="ARBA00022729"/>
    </source>
</evidence>
<evidence type="ECO:0000256" key="6">
    <source>
        <dbReference type="ARBA" id="ARBA00022737"/>
    </source>
</evidence>
<dbReference type="Pfam" id="PF00028">
    <property type="entry name" value="Cadherin"/>
    <property type="match status" value="7"/>
</dbReference>
<dbReference type="FunFam" id="2.60.40.60:FF:000266">
    <property type="entry name" value="Cadherin 23"/>
    <property type="match status" value="1"/>
</dbReference>
<dbReference type="STRING" id="67801.A0A1B0B2N6"/>
<dbReference type="PANTHER" id="PTHR24028">
    <property type="entry name" value="CADHERIN-87A"/>
    <property type="match status" value="1"/>
</dbReference>
<dbReference type="InterPro" id="IPR002126">
    <property type="entry name" value="Cadherin-like_dom"/>
</dbReference>
<dbReference type="InterPro" id="IPR015919">
    <property type="entry name" value="Cadherin-like_sf"/>
</dbReference>
<dbReference type="GO" id="GO:0007156">
    <property type="term" value="P:homophilic cell adhesion via plasma membrane adhesion molecules"/>
    <property type="evidence" value="ECO:0007669"/>
    <property type="project" value="InterPro"/>
</dbReference>
<dbReference type="GO" id="GO:0005886">
    <property type="term" value="C:plasma membrane"/>
    <property type="evidence" value="ECO:0007669"/>
    <property type="project" value="UniProtKB-SubCell"/>
</dbReference>
<dbReference type="FunFam" id="2.60.40.60:FF:000814">
    <property type="entry name" value="Cadherin-89D"/>
    <property type="match status" value="1"/>
</dbReference>
<comment type="subcellular location">
    <subcellularLocation>
        <location evidence="1">Cell membrane</location>
        <topology evidence="1">Single-pass type I membrane protein</topology>
    </subcellularLocation>
</comment>
<dbReference type="SMART" id="SM00112">
    <property type="entry name" value="CA"/>
    <property type="match status" value="12"/>
</dbReference>
<feature type="domain" description="Cadherin" evidence="15">
    <location>
        <begin position="1183"/>
        <end position="1289"/>
    </location>
</feature>
<keyword evidence="10 14" id="KW-0472">Membrane</keyword>
<feature type="domain" description="Cadherin" evidence="15">
    <location>
        <begin position="418"/>
        <end position="534"/>
    </location>
</feature>
<keyword evidence="4" id="KW-0479">Metal-binding</keyword>
<evidence type="ECO:0000256" key="11">
    <source>
        <dbReference type="ARBA" id="ARBA00023180"/>
    </source>
</evidence>
<feature type="domain" description="Cadherin" evidence="15">
    <location>
        <begin position="186"/>
        <end position="301"/>
    </location>
</feature>
<keyword evidence="8" id="KW-0130">Cell adhesion</keyword>
<feature type="domain" description="Cadherin" evidence="15">
    <location>
        <begin position="76"/>
        <end position="185"/>
    </location>
</feature>
<evidence type="ECO:0000259" key="15">
    <source>
        <dbReference type="PROSITE" id="PS50268"/>
    </source>
</evidence>
<evidence type="ECO:0000256" key="7">
    <source>
        <dbReference type="ARBA" id="ARBA00022837"/>
    </source>
</evidence>
<dbReference type="GO" id="GO:0005509">
    <property type="term" value="F:calcium ion binding"/>
    <property type="evidence" value="ECO:0007669"/>
    <property type="project" value="UniProtKB-UniRule"/>
</dbReference>
<dbReference type="EMBL" id="JXJN01007685">
    <property type="status" value="NOT_ANNOTATED_CDS"/>
    <property type="molecule type" value="Genomic_DNA"/>
</dbReference>
<name>A0A1B0B2N6_9MUSC</name>
<evidence type="ECO:0000256" key="10">
    <source>
        <dbReference type="ARBA" id="ARBA00023136"/>
    </source>
</evidence>
<reference evidence="17" key="1">
    <citation type="submission" date="2015-01" db="EMBL/GenBank/DDBJ databases">
        <authorList>
            <person name="Aksoy S."/>
            <person name="Warren W."/>
            <person name="Wilson R.K."/>
        </authorList>
    </citation>
    <scope>NUCLEOTIDE SEQUENCE [LARGE SCALE GENOMIC DNA]</scope>
    <source>
        <strain evidence="17">IAEA</strain>
    </source>
</reference>
<feature type="domain" description="Cadherin" evidence="15">
    <location>
        <begin position="1290"/>
        <end position="1394"/>
    </location>
</feature>
<evidence type="ECO:0000256" key="14">
    <source>
        <dbReference type="SAM" id="Phobius"/>
    </source>
</evidence>
<sequence>MLNLSFQSERQPQPTDEQQKKIETDELYSDTAHQMHSGTSASANANKSHLISVVSHCSAFLGHQGCVFHDGVSAESEGVRFIRLREDAPIGREILALKAFPRSKVSLLSTENNGDHKYFAISEINNTTIVISLIRSIEDLVDRDVPKNLLKFRIVCTARNEKLEEGSYLSVTVYIEDVNDNKPEFLNVPYIVDIEENTMSGTIIFEGIQAFDRDKPNTPNSEVHFSMSTVPEQLSADGSPYFSLKSPHKPLLILKKELDFDNGIRLFKLPLFAWDRGTPANQVNTTITINVKDVDDLPPKFTEGVYRTRINEFYPITGMPIRIPLYFNPPIMAFDQDSLNASLIYDIISGNERKLFRVNPHNGIMYLQKEIDLEEESLPGNTFVLQIEARQKDNPLRKALARIEVEILDLNDNIPEFEADFYNISIVENLPTSFSVLQVNALDRDQGENAEFLYNLKEEPEAVGAFRIDSRTGWITVKDDRLLDREKRKAVHLEVEALERTPSYMDEKNLKKASPNSVKVEITLLDTNDNTPKFENGNLYEFKVAITAPIGFRVGQVKAGDPDEGPNGLLTYELQRPRKHGYIPFRLDNRDGTIYVAGPLRRGRIAVFVEASDQPVNPSERRFSLAVITIEVYATIDDQAIDFVGAPYEFWIGSSAPLGTSVGQVRTTLIYDNDDEIMYDLLHTYSEGVPFAIEERSGIITVIRELTEFQRTIYYFEAVANYLFANASKTLKLSRSSSPLTAMPIADLSDEGVLITNVTIHVIAKAESKVSRKPVIEEINMNIIKFHIEENVAGGIIGQLLYKNGVNVGNNDLDTYRSLSVISNATLGSKMRARNQRTNLRKRTPRRLAGEANMKLRYIIANQQEVVNKITITEDGTLLTLSALDREQKDKYDLTIIVEYTSGLVSGAGIYQVEITVDDVNDNAPEFNDKRFLGLIKENTEKGIQVALNKPIIITDVDSGRNSEFKVTIHGDYNELFKVEFVEQENATVLNSLPLRADLFTVHNFTDQWTDDLKFMEFQSELKPINLKMNNQPFYKITYTGLRPLDREKDQVYNLKLVAIDTGGLNTQAIINILISDVNDNAPIFERISVFRDSRIEIRQYTTDMEIDFVESSSHLMPVLSPASQAVIVAPYQIPGSPRLNDETSFNSTYQMKARARAHGLAKSRSVRAMHPLGIIKCPLFAIYENTPLNTKLLQMTASDEDYGRNAQIHYEIIDEQVERPAGGPIIPKLTGVRHFVIDKLSGVVTVNYPLSANIEVWLNVTASDIDNLRDITCLRFSVIDVNNHAPAFKKSWYSFDIEEGDYKESVLGQVLAVDLDYGENANVSYSLVEDELPFKIKTLSGVIKIVGNLDREIKDKYNFQIRAIDNAEPFYQMSASVDVEVNVLDINDNKPEFIGYDDLVKADVYLNEVTDRTRRIPLFKAFLDRSAKPGMFVKQLIAIDKDYVGNGNGLVLYSILHNNPSPVFTIDSREGVITTISSFLNYNMYEHLNITVIAADLGSPSLSSTAVVLVNLQGQIKAETTQKPEEVVDWQNLTLFQHQYYEIQIQENNEAPTELMKFNFSLNFHTESLRWFLWVEEGVDFEQDAHPPFEFDAKLTTLYALKSFDYELTPRYKLRLRGERSNREARTYTRLQYPVTDERLDGLQSNECRIVVKILDENDNPPIFKGNGQPIIAVVPRSATFGYPITKVEATDADAGVNAEIRFRLLNEPSRLFAIDEFTGKIRLISNIEPSDTRIYGFDVKATDRAGADDGRSSIVNVFVYIIDERKQVRLVLAGKPIEVERKIDALVESLSDAINMEVRVRLLEPHIGGLEPATDAYIYAVDYRTNSVVDMERLQQSLAGLQFDALQLKQQQILQQKYPNGKWDMSKMMPRIIELSPFGQIPLKSAHSATFWSSLEIITIIMLAFCSVGAVLIGLCFLCLKQKRGLWTQPEFPSSETGLTYAIARAGLDTCRRRRRHQRQIQQQQQQQQKQPIKHQLPVQRHSQPFTHMRICKSNDNSAIAYKTLFCSRPREYIDVPLPKSVTALRNATALDQDGKTSPFVLKYNACQPINNLSHHNYETSLFSIHSNGQDSGVDFLSSRDLYETSPDSYDSQHRKAAHKPLCPRHAKDHLELRQHNTDSSFNSSDNYEDSLQNDDPLVINNCRSLCDHRLQQRPQTDLYVNSQFEKRSCVRHSFSGVKDDLVQSSPRISLRSRGHILRNSMNDLQERLHNLEQSFRKPVFANNECGIYIEQVQYFVLTFTKPYVANSFTVPVKILNKNFEDYFSTCDQPCQFSSKPGVTVLALAYHFATLGYLLKSKPATSKVLTVANKAMSATTIIARDSHSEKSPSTKVGIPKALAVIITARQGAEPGK</sequence>
<dbReference type="VEuPathDB" id="VectorBase:GPPI016965"/>
<feature type="region of interest" description="Disordered" evidence="13">
    <location>
        <begin position="1957"/>
        <end position="1979"/>
    </location>
</feature>
<dbReference type="Proteomes" id="UP000092460">
    <property type="component" value="Unassembled WGS sequence"/>
</dbReference>